<sequence length="452" mass="48416">MVAPPDTLRRRVIRRPRYRRDDMKIEIRDDDSDISSDEEDSPSPKKTSFPPNAQPTQPLSQQQPPPPVLNPADPTGGISSTSASGSPQQTAAPSGSQREQPFLTSITTGTAPTAFPQSGTGSDAQPTGGSGRGGSEAGLGSDRSTEVGWTPTAIAFGTIAIAALCLVIGVGIWWCLRFQKRRKARQMYERGLPPDGAYWDPAMTFSAPTAPTRRAPSSVMAELMGQAYAAENGGYYGNPDRNSLTPQGYLDEKRFDPARQLPILEPAPVAQPNVRSSIASWIRRHHPLKLNPMGGRSSVYSNRSAGPSSHTVNAATAVPPVPAVPAVPAAYRSTDRVDSPGPGGNPNNPQYASSSRYDTDNQSARDDTNSILSLYQNRPPQEPNQPEAWLAPPPPVFAQRGVSMAPTEATDRTESTWRTWGAGASQPLNPPPAPDAPRPGWIERCIKFGGLK</sequence>
<gene>
    <name evidence="3" type="ORF">CSUB01_04518</name>
</gene>
<protein>
    <submittedName>
        <fullName evidence="3">Uncharacterized protein</fullName>
    </submittedName>
</protein>
<feature type="region of interest" description="Disordered" evidence="1">
    <location>
        <begin position="288"/>
        <end position="317"/>
    </location>
</feature>
<feature type="compositionally biased region" description="Pro residues" evidence="1">
    <location>
        <begin position="428"/>
        <end position="437"/>
    </location>
</feature>
<feature type="compositionally biased region" description="Acidic residues" evidence="1">
    <location>
        <begin position="28"/>
        <end position="41"/>
    </location>
</feature>
<feature type="region of interest" description="Disordered" evidence="1">
    <location>
        <begin position="333"/>
        <end position="365"/>
    </location>
</feature>
<feature type="compositionally biased region" description="Gly residues" evidence="1">
    <location>
        <begin position="128"/>
        <end position="137"/>
    </location>
</feature>
<keyword evidence="2" id="KW-0812">Transmembrane</keyword>
<dbReference type="Proteomes" id="UP000027238">
    <property type="component" value="Unassembled WGS sequence"/>
</dbReference>
<feature type="transmembrane region" description="Helical" evidence="2">
    <location>
        <begin position="153"/>
        <end position="176"/>
    </location>
</feature>
<proteinExistence type="predicted"/>
<evidence type="ECO:0000313" key="4">
    <source>
        <dbReference type="Proteomes" id="UP000027238"/>
    </source>
</evidence>
<feature type="compositionally biased region" description="Polar residues" evidence="1">
    <location>
        <begin position="95"/>
        <end position="127"/>
    </location>
</feature>
<dbReference type="OMA" id="SWIRRHH"/>
<dbReference type="OrthoDB" id="5238281at2759"/>
<keyword evidence="2" id="KW-1133">Transmembrane helix</keyword>
<keyword evidence="2" id="KW-0472">Membrane</keyword>
<name>A0A066WT38_COLSU</name>
<organism evidence="3 4">
    <name type="scientific">Colletotrichum sublineola</name>
    <name type="common">Sorghum anthracnose fungus</name>
    <dbReference type="NCBI Taxonomy" id="1173701"/>
    <lineage>
        <taxon>Eukaryota</taxon>
        <taxon>Fungi</taxon>
        <taxon>Dikarya</taxon>
        <taxon>Ascomycota</taxon>
        <taxon>Pezizomycotina</taxon>
        <taxon>Sordariomycetes</taxon>
        <taxon>Hypocreomycetidae</taxon>
        <taxon>Glomerellales</taxon>
        <taxon>Glomerellaceae</taxon>
        <taxon>Colletotrichum</taxon>
        <taxon>Colletotrichum graminicola species complex</taxon>
    </lineage>
</organism>
<reference evidence="4" key="1">
    <citation type="journal article" date="2014" name="Genome Announc.">
        <title>Draft genome sequence of Colletotrichum sublineola, a destructive pathogen of cultivated sorghum.</title>
        <authorList>
            <person name="Baroncelli R."/>
            <person name="Sanz-Martin J.M."/>
            <person name="Rech G.E."/>
            <person name="Sukno S.A."/>
            <person name="Thon M.R."/>
        </authorList>
    </citation>
    <scope>NUCLEOTIDE SEQUENCE [LARGE SCALE GENOMIC DNA]</scope>
    <source>
        <strain evidence="4">TX430BB</strain>
    </source>
</reference>
<feature type="region of interest" description="Disordered" evidence="1">
    <location>
        <begin position="1"/>
        <end position="144"/>
    </location>
</feature>
<feature type="region of interest" description="Disordered" evidence="1">
    <location>
        <begin position="409"/>
        <end position="440"/>
    </location>
</feature>
<dbReference type="EMBL" id="JMSE01001591">
    <property type="protein sequence ID" value="KDN59802.1"/>
    <property type="molecule type" value="Genomic_DNA"/>
</dbReference>
<dbReference type="eggNOG" id="ENOG502RVYV">
    <property type="taxonomic scope" value="Eukaryota"/>
</dbReference>
<evidence type="ECO:0000256" key="1">
    <source>
        <dbReference type="SAM" id="MobiDB-lite"/>
    </source>
</evidence>
<accession>A0A066WT38</accession>
<dbReference type="AlphaFoldDB" id="A0A066WT38"/>
<evidence type="ECO:0000313" key="3">
    <source>
        <dbReference type="EMBL" id="KDN59802.1"/>
    </source>
</evidence>
<dbReference type="HOGENOM" id="CLU_595808_0_0_1"/>
<evidence type="ECO:0000256" key="2">
    <source>
        <dbReference type="SAM" id="Phobius"/>
    </source>
</evidence>
<feature type="compositionally biased region" description="Polar residues" evidence="1">
    <location>
        <begin position="298"/>
        <end position="310"/>
    </location>
</feature>
<feature type="compositionally biased region" description="Low complexity" evidence="1">
    <location>
        <begin position="74"/>
        <end position="94"/>
    </location>
</feature>
<keyword evidence="4" id="KW-1185">Reference proteome</keyword>
<comment type="caution">
    <text evidence="3">The sequence shown here is derived from an EMBL/GenBank/DDBJ whole genome shotgun (WGS) entry which is preliminary data.</text>
</comment>